<sequence>MVFLSPLADWLEHEWEKKTKNRGPRALGSLVEALDELVHHYEAKLDRDQKKQVSTCVRQLRRRVSHVRNSLNSLGSGSDSSGSDESDSGSDGDGAPLGERKKRKKKKAKDFSNTQQAMMKTAIRDALGDDYGGRPSGVGSASAVVASLDEGLGREDGKKKDGGRDSPGPDEKKAGESTKPSPSKGKASLKGAIKKISLGLKLKRAMKTGEGEASTSPIPVQRVIDDYAARVAGDAKAAGKAAGDGAVRRPSFANIDEGTEEKSPEDAHRAVAAAAVAATGGARPAPAARAPRRSFGAGARALAAAAAGAVSATVSAKPAAPASTPVTAFDAEAEAKRPPEGTRAPLEHARSATSAALAHAAAAEEKKTDKPADLGALSPASRRNSFRRSRDGIADAAAPRRSGERSRDDPLGLGPSPKDGPKPSPSPRNSGEAARPSLLQSQRRSFGETLGQRGAAARAEEPKRRSLGDVPTHVAVAAARNGALRVATGRDDTDVTTMGMDKYPKAKADVRAVEGGVVASLEVLESEKKTHRRSSKEMLEDLMKKRRSREEKPGEEEEKDDTIGALPGPGARSRAGSACKVIPEAHAAKAKADDFRDPVAGSSRGRGSRKFNIPQIFGGAKGHEILGSPRRMSASLLSSDDVAKLMAQTSGWSLPVFRRLSAGRLAWDGVVAVVCIMTFVVVTLRVGFGCPANRTSERILELLGDAIMLLDWAVTARTTFVDSNTLEEVNEGGPIWDHYTRTPHAAVDAISALPTLRWLGAWGLVPATGGLAGRPGVCDVVHLIKVLRMTRIWRLNLIKSAVSGSVVNPSALRFGGLMFSSMGTLHVIACVYWYVCRRVWPTRRWDNSEWLPYLHGDRTGAAWEHGKVPSLEVIASAYSWASYWAISNALADGPTPHNTLQSAFTAVVFIIGLIFQSFFVASASSLLANMDATRSERVRHLEQIQTFLRSRNIPSRTLNKVVSYYQYLWLCGDGSGVEKLMRDIPRTLKAEIDLYLKRRLIESVPFFRTCSVAEILTVVQSLRPRIMMPKDYIIRQGDQGDEMYFIVRGNANVVVAKAGMPDVVVVTLRQGQFFGESALMEGDIAVRNASVRSEGFSELMSLSRADFREMTIQFPHFKEFVQKLARERARAKKEKEDKEREKSGSGRRGSMVRRESSRMGTLRRSISSIRTNTVVDRSPSVSGRGGGDSSTDGEGAASPSESGRRGLGRFGQGLRQASFSARGSISGLVGKRGSLTPADAPIVEGEEKGGDEPAAPPSPNSPRSPAPTSTTETLIDRMHARGHLSRGLSRNASMGDRQSSTASRASAGSGGKGDGETASLKLEEADGDGDGAGGAADRDPTIGVNYVDAPTPGPSRAPPKRGNMRANSINLISSGMDRLGLASKSRVAGASGAARSRPGGLLSRSPSVENRASGSVFDEVARSLERAPVEAITGGSPLLGDRASADRSSAERTRHSITEVNEDDGEAAAPTPAPAPASARASHSDSVDLEEAEKIFSLDASRGDGGWGVETGATSTGGDDRGFDGAAGAAAASGAAGGGGAAAAGGGGGGIDDCRGRESAAGAAGGGGGGGGGAEAVGSGGGGGGGAAAVGSGGGGGGGAAAAGGGGGGREATVGGAGGAGGGAGGGGGGATVGGGGGGGATAAEGTPPKAVMISSTFFVKLSSWRPWLSGLPLGPMRSPSVESTARMTFASGTYRSPGAATGAAGGAGGTAAAGAPLLAACAAARAAA</sequence>
<feature type="compositionally biased region" description="Basic and acidic residues" evidence="9">
    <location>
        <begin position="401"/>
        <end position="410"/>
    </location>
</feature>
<dbReference type="CDD" id="cd00038">
    <property type="entry name" value="CAP_ED"/>
    <property type="match status" value="1"/>
</dbReference>
<dbReference type="OMA" id="MRANSIN"/>
<feature type="compositionally biased region" description="Basic and acidic residues" evidence="9">
    <location>
        <begin position="362"/>
        <end position="372"/>
    </location>
</feature>
<feature type="compositionally biased region" description="Low complexity" evidence="9">
    <location>
        <begin position="351"/>
        <end position="361"/>
    </location>
</feature>
<evidence type="ECO:0000256" key="2">
    <source>
        <dbReference type="ARBA" id="ARBA00022448"/>
    </source>
</evidence>
<dbReference type="InterPro" id="IPR000595">
    <property type="entry name" value="cNMP-bd_dom"/>
</dbReference>
<keyword evidence="5" id="KW-0406">Ion transport</keyword>
<protein>
    <recommendedName>
        <fullName evidence="11">Cyclic nucleotide-binding domain-containing protein</fullName>
    </recommendedName>
</protein>
<feature type="compositionally biased region" description="Low complexity" evidence="9">
    <location>
        <begin position="1524"/>
        <end position="1534"/>
    </location>
</feature>
<dbReference type="SUPFAM" id="SSF81324">
    <property type="entry name" value="Voltage-gated potassium channels"/>
    <property type="match status" value="1"/>
</dbReference>
<proteinExistence type="predicted"/>
<dbReference type="OrthoDB" id="421226at2759"/>
<dbReference type="GO" id="GO:0005221">
    <property type="term" value="F:intracellularly cyclic nucleotide-activated monoatomic cation channel activity"/>
    <property type="evidence" value="ECO:0007669"/>
    <property type="project" value="InterPro"/>
</dbReference>
<feature type="region of interest" description="Disordered" evidence="9">
    <location>
        <begin position="527"/>
        <end position="576"/>
    </location>
</feature>
<feature type="region of interest" description="Disordered" evidence="9">
    <location>
        <begin position="1432"/>
        <end position="1548"/>
    </location>
</feature>
<feature type="compositionally biased region" description="Gly residues" evidence="9">
    <location>
        <begin position="1535"/>
        <end position="1548"/>
    </location>
</feature>
<evidence type="ECO:0000256" key="3">
    <source>
        <dbReference type="ARBA" id="ARBA00022692"/>
    </source>
</evidence>
<feature type="compositionally biased region" description="Low complexity" evidence="9">
    <location>
        <begin position="1383"/>
        <end position="1400"/>
    </location>
</feature>
<dbReference type="SMART" id="SM00100">
    <property type="entry name" value="cNMP"/>
    <property type="match status" value="1"/>
</dbReference>
<keyword evidence="8" id="KW-0407">Ion channel</keyword>
<feature type="region of interest" description="Disordered" evidence="9">
    <location>
        <begin position="67"/>
        <end position="116"/>
    </location>
</feature>
<feature type="region of interest" description="Disordered" evidence="9">
    <location>
        <begin position="1129"/>
        <end position="1209"/>
    </location>
</feature>
<evidence type="ECO:0000313" key="12">
    <source>
        <dbReference type="EMBL" id="EGB09806.1"/>
    </source>
</evidence>
<comment type="subcellular location">
    <subcellularLocation>
        <location evidence="1">Membrane</location>
        <topology evidence="1">Multi-pass membrane protein</topology>
    </subcellularLocation>
</comment>
<feature type="compositionally biased region" description="Basic and acidic residues" evidence="9">
    <location>
        <begin position="151"/>
        <end position="176"/>
    </location>
</feature>
<dbReference type="InterPro" id="IPR050866">
    <property type="entry name" value="CNG_cation_channel"/>
</dbReference>
<dbReference type="Pfam" id="PF00027">
    <property type="entry name" value="cNMP_binding"/>
    <property type="match status" value="1"/>
</dbReference>
<feature type="domain" description="Cyclic nucleotide-binding" evidence="11">
    <location>
        <begin position="1006"/>
        <end position="1110"/>
    </location>
</feature>
<feature type="region of interest" description="Disordered" evidence="9">
    <location>
        <begin position="1227"/>
        <end position="1370"/>
    </location>
</feature>
<feature type="compositionally biased region" description="Pro residues" evidence="9">
    <location>
        <begin position="1254"/>
        <end position="1265"/>
    </location>
</feature>
<dbReference type="RefSeq" id="XP_009035840.1">
    <property type="nucleotide sequence ID" value="XM_009037592.1"/>
</dbReference>
<keyword evidence="2" id="KW-0813">Transport</keyword>
<dbReference type="GO" id="GO:0016020">
    <property type="term" value="C:membrane"/>
    <property type="evidence" value="ECO:0007669"/>
    <property type="project" value="UniProtKB-SubCell"/>
</dbReference>
<evidence type="ECO:0000259" key="11">
    <source>
        <dbReference type="PROSITE" id="PS50042"/>
    </source>
</evidence>
<keyword evidence="6 10" id="KW-0472">Membrane</keyword>
<dbReference type="GeneID" id="20228166"/>
<accession>F0Y5F6</accession>
<feature type="compositionally biased region" description="Basic and acidic residues" evidence="9">
    <location>
        <begin position="1443"/>
        <end position="1457"/>
    </location>
</feature>
<feature type="region of interest" description="Disordered" evidence="9">
    <location>
        <begin position="148"/>
        <end position="191"/>
    </location>
</feature>
<evidence type="ECO:0000256" key="8">
    <source>
        <dbReference type="ARBA" id="ARBA00023303"/>
    </source>
</evidence>
<reference evidence="12 13" key="1">
    <citation type="journal article" date="2011" name="Proc. Natl. Acad. Sci. U.S.A.">
        <title>Niche of harmful alga Aureococcus anophagefferens revealed through ecogenomics.</title>
        <authorList>
            <person name="Gobler C.J."/>
            <person name="Berry D.L."/>
            <person name="Dyhrman S.T."/>
            <person name="Wilhelm S.W."/>
            <person name="Salamov A."/>
            <person name="Lobanov A.V."/>
            <person name="Zhang Y."/>
            <person name="Collier J.L."/>
            <person name="Wurch L.L."/>
            <person name="Kustka A.B."/>
            <person name="Dill B.D."/>
            <person name="Shah M."/>
            <person name="VerBerkmoes N.C."/>
            <person name="Kuo A."/>
            <person name="Terry A."/>
            <person name="Pangilinan J."/>
            <person name="Lindquist E.A."/>
            <person name="Lucas S."/>
            <person name="Paulsen I.T."/>
            <person name="Hattenrath-Lehmann T.K."/>
            <person name="Talmage S.C."/>
            <person name="Walker E.A."/>
            <person name="Koch F."/>
            <person name="Burson A.M."/>
            <person name="Marcoval M.A."/>
            <person name="Tang Y.Z."/>
            <person name="Lecleir G.R."/>
            <person name="Coyne K.J."/>
            <person name="Berg G.M."/>
            <person name="Bertrand E.M."/>
            <person name="Saito M.A."/>
            <person name="Gladyshev V.N."/>
            <person name="Grigoriev I.V."/>
        </authorList>
    </citation>
    <scope>NUCLEOTIDE SEQUENCE [LARGE SCALE GENOMIC DNA]</scope>
    <source>
        <strain evidence="13">CCMP 1984</strain>
    </source>
</reference>
<evidence type="ECO:0000256" key="1">
    <source>
        <dbReference type="ARBA" id="ARBA00004141"/>
    </source>
</evidence>
<feature type="region of interest" description="Disordered" evidence="9">
    <location>
        <begin position="1383"/>
        <end position="1414"/>
    </location>
</feature>
<evidence type="ECO:0000313" key="13">
    <source>
        <dbReference type="Proteomes" id="UP000002729"/>
    </source>
</evidence>
<evidence type="ECO:0000256" key="9">
    <source>
        <dbReference type="SAM" id="MobiDB-lite"/>
    </source>
</evidence>
<feature type="compositionally biased region" description="Basic and acidic residues" evidence="9">
    <location>
        <begin position="458"/>
        <end position="467"/>
    </location>
</feature>
<keyword evidence="7" id="KW-1071">Ligand-gated ion channel</keyword>
<dbReference type="PROSITE" id="PS50042">
    <property type="entry name" value="CNMP_BINDING_3"/>
    <property type="match status" value="1"/>
</dbReference>
<feature type="transmembrane region" description="Helical" evidence="10">
    <location>
        <begin position="903"/>
        <end position="927"/>
    </location>
</feature>
<feature type="compositionally biased region" description="Polar residues" evidence="9">
    <location>
        <begin position="1288"/>
        <end position="1298"/>
    </location>
</feature>
<dbReference type="PANTHER" id="PTHR45638:SF11">
    <property type="entry name" value="CYCLIC NUCLEOTIDE-GATED CATION CHANNEL SUBUNIT A"/>
    <property type="match status" value="1"/>
</dbReference>
<dbReference type="SUPFAM" id="SSF51206">
    <property type="entry name" value="cAMP-binding domain-like"/>
    <property type="match status" value="1"/>
</dbReference>
<dbReference type="eggNOG" id="KOG0500">
    <property type="taxonomic scope" value="Eukaryota"/>
</dbReference>
<keyword evidence="3 10" id="KW-0812">Transmembrane</keyword>
<keyword evidence="13" id="KW-1185">Reference proteome</keyword>
<gene>
    <name evidence="12" type="ORF">AURANDRAFT_71324</name>
</gene>
<dbReference type="InParanoid" id="F0Y5F6"/>
<dbReference type="GO" id="GO:0044877">
    <property type="term" value="F:protein-containing complex binding"/>
    <property type="evidence" value="ECO:0007669"/>
    <property type="project" value="TreeGrafter"/>
</dbReference>
<dbReference type="PANTHER" id="PTHR45638">
    <property type="entry name" value="CYCLIC NUCLEOTIDE-GATED CATION CHANNEL SUBUNIT A"/>
    <property type="match status" value="1"/>
</dbReference>
<feature type="compositionally biased region" description="Basic and acidic residues" evidence="9">
    <location>
        <begin position="535"/>
        <end position="552"/>
    </location>
</feature>
<feature type="compositionally biased region" description="Polar residues" evidence="9">
    <location>
        <begin position="1164"/>
        <end position="1173"/>
    </location>
</feature>
<dbReference type="InterPro" id="IPR014710">
    <property type="entry name" value="RmlC-like_jellyroll"/>
</dbReference>
<feature type="transmembrane region" description="Helical" evidence="10">
    <location>
        <begin position="814"/>
        <end position="835"/>
    </location>
</feature>
<feature type="compositionally biased region" description="Polar residues" evidence="9">
    <location>
        <begin position="1404"/>
        <end position="1413"/>
    </location>
</feature>
<feature type="compositionally biased region" description="Low complexity" evidence="9">
    <location>
        <begin position="1189"/>
        <end position="1198"/>
    </location>
</feature>
<evidence type="ECO:0000256" key="10">
    <source>
        <dbReference type="SAM" id="Phobius"/>
    </source>
</evidence>
<feature type="transmembrane region" description="Helical" evidence="10">
    <location>
        <begin position="665"/>
        <end position="688"/>
    </location>
</feature>
<dbReference type="InterPro" id="IPR018488">
    <property type="entry name" value="cNMP-bd_CS"/>
</dbReference>
<dbReference type="Proteomes" id="UP000002729">
    <property type="component" value="Unassembled WGS sequence"/>
</dbReference>
<feature type="region of interest" description="Disordered" evidence="9">
    <location>
        <begin position="315"/>
        <end position="473"/>
    </location>
</feature>
<dbReference type="KEGG" id="aaf:AURANDRAFT_71324"/>
<dbReference type="InterPro" id="IPR018490">
    <property type="entry name" value="cNMP-bd_dom_sf"/>
</dbReference>
<feature type="compositionally biased region" description="Basic and acidic residues" evidence="9">
    <location>
        <begin position="1129"/>
        <end position="1144"/>
    </location>
</feature>
<feature type="compositionally biased region" description="Basic and acidic residues" evidence="9">
    <location>
        <begin position="1482"/>
        <end position="1496"/>
    </location>
</feature>
<feature type="compositionally biased region" description="Basic and acidic residues" evidence="9">
    <location>
        <begin position="333"/>
        <end position="350"/>
    </location>
</feature>
<evidence type="ECO:0000256" key="6">
    <source>
        <dbReference type="ARBA" id="ARBA00023136"/>
    </source>
</evidence>
<dbReference type="Gene3D" id="2.60.120.10">
    <property type="entry name" value="Jelly Rolls"/>
    <property type="match status" value="1"/>
</dbReference>
<dbReference type="Gene3D" id="1.10.287.70">
    <property type="match status" value="1"/>
</dbReference>
<name>F0Y5F6_AURAN</name>
<keyword evidence="4 10" id="KW-1133">Transmembrane helix</keyword>
<dbReference type="EMBL" id="GL833125">
    <property type="protein sequence ID" value="EGB09806.1"/>
    <property type="molecule type" value="Genomic_DNA"/>
</dbReference>
<dbReference type="Gene3D" id="1.10.287.630">
    <property type="entry name" value="Helix hairpin bin"/>
    <property type="match status" value="1"/>
</dbReference>
<feature type="compositionally biased region" description="Low complexity" evidence="9">
    <location>
        <begin position="69"/>
        <end position="81"/>
    </location>
</feature>
<dbReference type="PROSITE" id="PS00888">
    <property type="entry name" value="CNMP_BINDING_1"/>
    <property type="match status" value="1"/>
</dbReference>
<evidence type="ECO:0000256" key="4">
    <source>
        <dbReference type="ARBA" id="ARBA00022989"/>
    </source>
</evidence>
<evidence type="ECO:0000256" key="7">
    <source>
        <dbReference type="ARBA" id="ARBA00023286"/>
    </source>
</evidence>
<evidence type="ECO:0000256" key="5">
    <source>
        <dbReference type="ARBA" id="ARBA00023065"/>
    </source>
</evidence>
<organism evidence="13">
    <name type="scientific">Aureococcus anophagefferens</name>
    <name type="common">Harmful bloom alga</name>
    <dbReference type="NCBI Taxonomy" id="44056"/>
    <lineage>
        <taxon>Eukaryota</taxon>
        <taxon>Sar</taxon>
        <taxon>Stramenopiles</taxon>
        <taxon>Ochrophyta</taxon>
        <taxon>Pelagophyceae</taxon>
        <taxon>Pelagomonadales</taxon>
        <taxon>Pelagomonadaceae</taxon>
        <taxon>Aureococcus</taxon>
    </lineage>
</organism>